<keyword evidence="3" id="KW-1185">Reference proteome</keyword>
<protein>
    <submittedName>
        <fullName evidence="2">NIPSNAP family protein</fullName>
    </submittedName>
</protein>
<evidence type="ECO:0000313" key="3">
    <source>
        <dbReference type="Proteomes" id="UP000734823"/>
    </source>
</evidence>
<proteinExistence type="predicted"/>
<reference evidence="2 3" key="1">
    <citation type="submission" date="2020-06" db="EMBL/GenBank/DDBJ databases">
        <title>Actinokineospora xiongansis sp. nov., isolated from soil of Baiyangdian.</title>
        <authorList>
            <person name="Zhang X."/>
        </authorList>
    </citation>
    <scope>NUCLEOTIDE SEQUENCE [LARGE SCALE GENOMIC DNA]</scope>
    <source>
        <strain evidence="2 3">HBU206404</strain>
    </source>
</reference>
<gene>
    <name evidence="2" type="ORF">GPZ80_26310</name>
</gene>
<evidence type="ECO:0000259" key="1">
    <source>
        <dbReference type="Pfam" id="PF07978"/>
    </source>
</evidence>
<name>A0ABR7LE41_9PSEU</name>
<dbReference type="Pfam" id="PF07978">
    <property type="entry name" value="NIPSNAP"/>
    <property type="match status" value="1"/>
</dbReference>
<comment type="caution">
    <text evidence="2">The sequence shown here is derived from an EMBL/GenBank/DDBJ whole genome shotgun (WGS) entry which is preliminary data.</text>
</comment>
<sequence length="188" mass="20768">MILELRQYTLHPGRRDELISLFEREFVESQVALGITLPGLFRDADDPDRFVWLRGFADMAARKAALEAFYGGPVWKAHRDAANATMIDSDNVLLLGVVRDFSDASVGSPVTAMIHYFDAPVTDDVVEKAAAEPFLAVFRGDYSENTFPALPVRVGEQVLVTFGGGPALSSRVETLRLEPTLRSALRVR</sequence>
<feature type="domain" description="NIPSNAP" evidence="1">
    <location>
        <begin position="4"/>
        <end position="87"/>
    </location>
</feature>
<dbReference type="InterPro" id="IPR011008">
    <property type="entry name" value="Dimeric_a/b-barrel"/>
</dbReference>
<dbReference type="Gene3D" id="3.30.70.100">
    <property type="match status" value="1"/>
</dbReference>
<organism evidence="2 3">
    <name type="scientific">Actinokineospora xionganensis</name>
    <dbReference type="NCBI Taxonomy" id="2684470"/>
    <lineage>
        <taxon>Bacteria</taxon>
        <taxon>Bacillati</taxon>
        <taxon>Actinomycetota</taxon>
        <taxon>Actinomycetes</taxon>
        <taxon>Pseudonocardiales</taxon>
        <taxon>Pseudonocardiaceae</taxon>
        <taxon>Actinokineospora</taxon>
    </lineage>
</organism>
<accession>A0ABR7LE41</accession>
<dbReference type="InterPro" id="IPR012577">
    <property type="entry name" value="NIPSNAP"/>
</dbReference>
<dbReference type="Proteomes" id="UP000734823">
    <property type="component" value="Unassembled WGS sequence"/>
</dbReference>
<evidence type="ECO:0000313" key="2">
    <source>
        <dbReference type="EMBL" id="MBC6450679.1"/>
    </source>
</evidence>
<dbReference type="RefSeq" id="WP_187223764.1">
    <property type="nucleotide sequence ID" value="NZ_JABVED010000018.1"/>
</dbReference>
<dbReference type="SUPFAM" id="SSF54909">
    <property type="entry name" value="Dimeric alpha+beta barrel"/>
    <property type="match status" value="1"/>
</dbReference>
<dbReference type="EMBL" id="JABVED010000018">
    <property type="protein sequence ID" value="MBC6450679.1"/>
    <property type="molecule type" value="Genomic_DNA"/>
</dbReference>